<name>A0ABU4HNA0_9ACTN</name>
<evidence type="ECO:0000313" key="4">
    <source>
        <dbReference type="Proteomes" id="UP001284601"/>
    </source>
</evidence>
<dbReference type="Proteomes" id="UP001284601">
    <property type="component" value="Unassembled WGS sequence"/>
</dbReference>
<dbReference type="RefSeq" id="WP_318595786.1">
    <property type="nucleotide sequence ID" value="NZ_JAWSTH010000006.1"/>
</dbReference>
<dbReference type="Pfam" id="PF04264">
    <property type="entry name" value="YceI"/>
    <property type="match status" value="1"/>
</dbReference>
<dbReference type="Gene3D" id="2.40.128.110">
    <property type="entry name" value="Lipid/polyisoprenoid-binding, YceI-like"/>
    <property type="match status" value="1"/>
</dbReference>
<dbReference type="PANTHER" id="PTHR34406:SF1">
    <property type="entry name" value="PROTEIN YCEI"/>
    <property type="match status" value="1"/>
</dbReference>
<evidence type="ECO:0000256" key="1">
    <source>
        <dbReference type="ARBA" id="ARBA00008812"/>
    </source>
</evidence>
<dbReference type="InterPro" id="IPR036761">
    <property type="entry name" value="TTHA0802/YceI-like_sf"/>
</dbReference>
<proteinExistence type="inferred from homology"/>
<comment type="caution">
    <text evidence="3">The sequence shown here is derived from an EMBL/GenBank/DDBJ whole genome shotgun (WGS) entry which is preliminary data.</text>
</comment>
<dbReference type="EMBL" id="JAWSTH010000006">
    <property type="protein sequence ID" value="MDW5593524.1"/>
    <property type="molecule type" value="Genomic_DNA"/>
</dbReference>
<dbReference type="PANTHER" id="PTHR34406">
    <property type="entry name" value="PROTEIN YCEI"/>
    <property type="match status" value="1"/>
</dbReference>
<feature type="domain" description="Lipid/polyisoprenoid-binding YceI-like" evidence="2">
    <location>
        <begin position="11"/>
        <end position="177"/>
    </location>
</feature>
<dbReference type="SMART" id="SM00867">
    <property type="entry name" value="YceI"/>
    <property type="match status" value="1"/>
</dbReference>
<dbReference type="InterPro" id="IPR007372">
    <property type="entry name" value="Lipid/polyisoprenoid-bd_YceI"/>
</dbReference>
<sequence length="183" mass="19279">MATAVQPLNGVYNVDPVHSSFGFSVKYMGVTTFKGTLDDVEATLTVDDAGARLDGAAKVESISIRTPDQFRQHVLADDFFAVATYPAVTFSSDSVELADDGSATVTGRLTIRNVTKTVTATGTWSPEAELFGSRKAALAISTVIDRTDYGLNWNADLPTGGKALANDVTLAIELTLVAQSAEA</sequence>
<dbReference type="SUPFAM" id="SSF101874">
    <property type="entry name" value="YceI-like"/>
    <property type="match status" value="1"/>
</dbReference>
<keyword evidence="4" id="KW-1185">Reference proteome</keyword>
<organism evidence="3 4">
    <name type="scientific">Conexibacter stalactiti</name>
    <dbReference type="NCBI Taxonomy" id="1940611"/>
    <lineage>
        <taxon>Bacteria</taxon>
        <taxon>Bacillati</taxon>
        <taxon>Actinomycetota</taxon>
        <taxon>Thermoleophilia</taxon>
        <taxon>Solirubrobacterales</taxon>
        <taxon>Conexibacteraceae</taxon>
        <taxon>Conexibacter</taxon>
    </lineage>
</organism>
<evidence type="ECO:0000259" key="2">
    <source>
        <dbReference type="SMART" id="SM00867"/>
    </source>
</evidence>
<reference evidence="4" key="1">
    <citation type="submission" date="2023-07" db="EMBL/GenBank/DDBJ databases">
        <title>Conexibacter stalactiti sp. nov., isolated from stalactites in a lava cave and emended description of the genus Conexibacter.</title>
        <authorList>
            <person name="Lee S.D."/>
        </authorList>
    </citation>
    <scope>NUCLEOTIDE SEQUENCE [LARGE SCALE GENOMIC DNA]</scope>
    <source>
        <strain evidence="4">KCTC 39840</strain>
    </source>
</reference>
<gene>
    <name evidence="3" type="ORF">R7226_04200</name>
</gene>
<accession>A0ABU4HNA0</accession>
<evidence type="ECO:0000313" key="3">
    <source>
        <dbReference type="EMBL" id="MDW5593524.1"/>
    </source>
</evidence>
<protein>
    <submittedName>
        <fullName evidence="3">YceI family protein</fullName>
    </submittedName>
</protein>
<comment type="similarity">
    <text evidence="1">Belongs to the UPF0312 family.</text>
</comment>